<dbReference type="SUPFAM" id="SSF52047">
    <property type="entry name" value="RNI-like"/>
    <property type="match status" value="1"/>
</dbReference>
<dbReference type="InterPro" id="IPR011990">
    <property type="entry name" value="TPR-like_helical_dom_sf"/>
</dbReference>
<dbReference type="SMART" id="SM00367">
    <property type="entry name" value="LRR_CC"/>
    <property type="match status" value="3"/>
</dbReference>
<keyword evidence="4" id="KW-1185">Reference proteome</keyword>
<dbReference type="SUPFAM" id="SSF81901">
    <property type="entry name" value="HCP-like"/>
    <property type="match status" value="1"/>
</dbReference>
<dbReference type="AlphaFoldDB" id="A0ABD1S105"/>
<dbReference type="InterPro" id="IPR006553">
    <property type="entry name" value="Leu-rich_rpt_Cys-con_subtyp"/>
</dbReference>
<dbReference type="InterPro" id="IPR032675">
    <property type="entry name" value="LRR_dom_sf"/>
</dbReference>
<evidence type="ECO:0008006" key="5">
    <source>
        <dbReference type="Google" id="ProtNLM"/>
    </source>
</evidence>
<organism evidence="3 4">
    <name type="scientific">Forsythia ovata</name>
    <dbReference type="NCBI Taxonomy" id="205694"/>
    <lineage>
        <taxon>Eukaryota</taxon>
        <taxon>Viridiplantae</taxon>
        <taxon>Streptophyta</taxon>
        <taxon>Embryophyta</taxon>
        <taxon>Tracheophyta</taxon>
        <taxon>Spermatophyta</taxon>
        <taxon>Magnoliopsida</taxon>
        <taxon>eudicotyledons</taxon>
        <taxon>Gunneridae</taxon>
        <taxon>Pentapetalae</taxon>
        <taxon>asterids</taxon>
        <taxon>lamiids</taxon>
        <taxon>Lamiales</taxon>
        <taxon>Oleaceae</taxon>
        <taxon>Forsythieae</taxon>
        <taxon>Forsythia</taxon>
    </lineage>
</organism>
<dbReference type="InterPro" id="IPR002885">
    <property type="entry name" value="PPR_rpt"/>
</dbReference>
<protein>
    <recommendedName>
        <fullName evidence="5">Pentatricopeptide repeat-containing protein</fullName>
    </recommendedName>
</protein>
<dbReference type="EMBL" id="JBFOLJ010000011">
    <property type="protein sequence ID" value="KAL2494406.1"/>
    <property type="molecule type" value="Genomic_DNA"/>
</dbReference>
<feature type="repeat" description="PPR" evidence="2">
    <location>
        <begin position="183"/>
        <end position="217"/>
    </location>
</feature>
<name>A0ABD1S105_9LAMI</name>
<feature type="repeat" description="PPR" evidence="2">
    <location>
        <begin position="113"/>
        <end position="147"/>
    </location>
</feature>
<dbReference type="NCBIfam" id="TIGR00756">
    <property type="entry name" value="PPR"/>
    <property type="match status" value="4"/>
</dbReference>
<sequence>MFEPETGCLESYIECLFENELVEEALDGFEQLKMAGHCVSLKTWNSTMLQSVKAKRVDVVWKLYGDMLEYDVVGDVDTIGYLVQAFCMENNTAKYFFDRFWRQDMFRAMLPSINYAYNALINGLWRIGNIEEAEKLYKNMCERGYGEITVSYNTMISGMCLNGKLDKARVLFDQMTEKCIVPDIITYNSLIQGFSKEGKTPEGTCLLDQLLKEGLQPSTASYTILIEKLCEAGNVGEAKAFWKDMVDRGVKPAASAYDSMILGLSEQENVAEGMQWLDTCIRAGSNHKRRLLRDLFNIYLRLIGWGCYVGDNGLAAVGRYFTRFEDLNMQFCEGLTDVGLDRLALGCGRTLKSLEVAASAKITDVSLEDVGSYCRSFETLSLESEFICNKGLLVVAKGCPLLISLELLCSKITNEALQAITTFCPVLQFLSFCGSNYFTDKGESGMGERKKG</sequence>
<proteinExistence type="predicted"/>
<keyword evidence="1" id="KW-0677">Repeat</keyword>
<evidence type="ECO:0000313" key="3">
    <source>
        <dbReference type="EMBL" id="KAL2494406.1"/>
    </source>
</evidence>
<dbReference type="Gene3D" id="3.80.10.10">
    <property type="entry name" value="Ribonuclease Inhibitor"/>
    <property type="match status" value="1"/>
</dbReference>
<accession>A0ABD1S105</accession>
<dbReference type="Pfam" id="PF13041">
    <property type="entry name" value="PPR_2"/>
    <property type="match status" value="2"/>
</dbReference>
<dbReference type="Proteomes" id="UP001604277">
    <property type="component" value="Unassembled WGS sequence"/>
</dbReference>
<dbReference type="PROSITE" id="PS51375">
    <property type="entry name" value="PPR"/>
    <property type="match status" value="4"/>
</dbReference>
<evidence type="ECO:0000256" key="1">
    <source>
        <dbReference type="ARBA" id="ARBA00022737"/>
    </source>
</evidence>
<gene>
    <name evidence="3" type="ORF">Fot_38163</name>
</gene>
<evidence type="ECO:0000313" key="4">
    <source>
        <dbReference type="Proteomes" id="UP001604277"/>
    </source>
</evidence>
<dbReference type="PANTHER" id="PTHR45613">
    <property type="entry name" value="PENTATRICOPEPTIDE REPEAT-CONTAINING PROTEIN"/>
    <property type="match status" value="1"/>
</dbReference>
<evidence type="ECO:0000256" key="2">
    <source>
        <dbReference type="PROSITE-ProRule" id="PRU00708"/>
    </source>
</evidence>
<feature type="repeat" description="PPR" evidence="2">
    <location>
        <begin position="148"/>
        <end position="182"/>
    </location>
</feature>
<dbReference type="Gene3D" id="1.25.40.10">
    <property type="entry name" value="Tetratricopeptide repeat domain"/>
    <property type="match status" value="3"/>
</dbReference>
<feature type="repeat" description="PPR" evidence="2">
    <location>
        <begin position="218"/>
        <end position="252"/>
    </location>
</feature>
<comment type="caution">
    <text evidence="3">The sequence shown here is derived from an EMBL/GenBank/DDBJ whole genome shotgun (WGS) entry which is preliminary data.</text>
</comment>
<dbReference type="PANTHER" id="PTHR45613:SF9">
    <property type="entry name" value="MITOCHONDRIAL GROUP I INTRON SPLICING FACTOR CCM1"/>
    <property type="match status" value="1"/>
</dbReference>
<dbReference type="Pfam" id="PF01535">
    <property type="entry name" value="PPR"/>
    <property type="match status" value="1"/>
</dbReference>
<reference evidence="4" key="1">
    <citation type="submission" date="2024-07" db="EMBL/GenBank/DDBJ databases">
        <title>Two chromosome-level genome assemblies of Korean endemic species Abeliophyllum distichum and Forsythia ovata (Oleaceae).</title>
        <authorList>
            <person name="Jang H."/>
        </authorList>
    </citation>
    <scope>NUCLEOTIDE SEQUENCE [LARGE SCALE GENOMIC DNA]</scope>
</reference>